<dbReference type="SMART" id="SM00204">
    <property type="entry name" value="TGFB"/>
    <property type="match status" value="1"/>
</dbReference>
<dbReference type="GO" id="GO:0008083">
    <property type="term" value="F:growth factor activity"/>
    <property type="evidence" value="ECO:0007669"/>
    <property type="project" value="UniProtKB-KW"/>
</dbReference>
<keyword evidence="10" id="KW-1133">Transmembrane helix</keyword>
<keyword evidence="10" id="KW-0472">Membrane</keyword>
<feature type="transmembrane region" description="Helical" evidence="10">
    <location>
        <begin position="211"/>
        <end position="236"/>
    </location>
</feature>
<dbReference type="InterPro" id="IPR017948">
    <property type="entry name" value="TGFb_CS"/>
</dbReference>
<dbReference type="PROSITE" id="PS51362">
    <property type="entry name" value="TGF_BETA_2"/>
    <property type="match status" value="1"/>
</dbReference>
<evidence type="ECO:0000256" key="5">
    <source>
        <dbReference type="ARBA" id="ARBA00023030"/>
    </source>
</evidence>
<accession>A0A4S2LMM3</accession>
<evidence type="ECO:0000256" key="2">
    <source>
        <dbReference type="ARBA" id="ARBA00006656"/>
    </source>
</evidence>
<comment type="caution">
    <text evidence="12">The sequence shown here is derived from an EMBL/GenBank/DDBJ whole genome shotgun (WGS) entry which is preliminary data.</text>
</comment>
<evidence type="ECO:0000256" key="1">
    <source>
        <dbReference type="ARBA" id="ARBA00004613"/>
    </source>
</evidence>
<feature type="domain" description="TGF-beta family profile" evidence="11">
    <location>
        <begin position="691"/>
        <end position="811"/>
    </location>
</feature>
<dbReference type="GO" id="GO:0005615">
    <property type="term" value="C:extracellular space"/>
    <property type="evidence" value="ECO:0007669"/>
    <property type="project" value="TreeGrafter"/>
</dbReference>
<dbReference type="PANTHER" id="PTHR11848">
    <property type="entry name" value="TGF-BETA FAMILY"/>
    <property type="match status" value="1"/>
</dbReference>
<keyword evidence="4" id="KW-0732">Signal</keyword>
<feature type="region of interest" description="Disordered" evidence="9">
    <location>
        <begin position="611"/>
        <end position="663"/>
    </location>
</feature>
<organism evidence="12 13">
    <name type="scientific">Opisthorchis felineus</name>
    <dbReference type="NCBI Taxonomy" id="147828"/>
    <lineage>
        <taxon>Eukaryota</taxon>
        <taxon>Metazoa</taxon>
        <taxon>Spiralia</taxon>
        <taxon>Lophotrochozoa</taxon>
        <taxon>Platyhelminthes</taxon>
        <taxon>Trematoda</taxon>
        <taxon>Digenea</taxon>
        <taxon>Opisthorchiida</taxon>
        <taxon>Opisthorchiata</taxon>
        <taxon>Opisthorchiidae</taxon>
        <taxon>Opisthorchis</taxon>
    </lineage>
</organism>
<keyword evidence="3" id="KW-0964">Secreted</keyword>
<keyword evidence="10" id="KW-0812">Transmembrane</keyword>
<evidence type="ECO:0000259" key="11">
    <source>
        <dbReference type="PROSITE" id="PS51362"/>
    </source>
</evidence>
<reference evidence="12 13" key="1">
    <citation type="journal article" date="2019" name="BMC Genomics">
        <title>New insights from Opisthorchis felineus genome: update on genomics of the epidemiologically important liver flukes.</title>
        <authorList>
            <person name="Ershov N.I."/>
            <person name="Mordvinov V.A."/>
            <person name="Prokhortchouk E.B."/>
            <person name="Pakharukova M.Y."/>
            <person name="Gunbin K.V."/>
            <person name="Ustyantsev K."/>
            <person name="Genaev M.A."/>
            <person name="Blinov A.G."/>
            <person name="Mazur A."/>
            <person name="Boulygina E."/>
            <person name="Tsygankova S."/>
            <person name="Khrameeva E."/>
            <person name="Chekanov N."/>
            <person name="Fan G."/>
            <person name="Xiao A."/>
            <person name="Zhang H."/>
            <person name="Xu X."/>
            <person name="Yang H."/>
            <person name="Solovyev V."/>
            <person name="Lee S.M."/>
            <person name="Liu X."/>
            <person name="Afonnikov D.A."/>
            <person name="Skryabin K.G."/>
        </authorList>
    </citation>
    <scope>NUCLEOTIDE SEQUENCE [LARGE SCALE GENOMIC DNA]</scope>
    <source>
        <strain evidence="12">AK-0245</strain>
        <tissue evidence="12">Whole organism</tissue>
    </source>
</reference>
<feature type="compositionally biased region" description="Basic residues" evidence="9">
    <location>
        <begin position="620"/>
        <end position="635"/>
    </location>
</feature>
<evidence type="ECO:0000256" key="3">
    <source>
        <dbReference type="ARBA" id="ARBA00022525"/>
    </source>
</evidence>
<keyword evidence="6" id="KW-1015">Disulfide bond</keyword>
<name>A0A4S2LMM3_OPIFE</name>
<evidence type="ECO:0000256" key="8">
    <source>
        <dbReference type="RuleBase" id="RU000354"/>
    </source>
</evidence>
<feature type="compositionally biased region" description="Low complexity" evidence="9">
    <location>
        <begin position="569"/>
        <end position="589"/>
    </location>
</feature>
<dbReference type="Gene3D" id="2.10.90.10">
    <property type="entry name" value="Cystine-knot cytokines"/>
    <property type="match status" value="1"/>
</dbReference>
<dbReference type="InterPro" id="IPR029034">
    <property type="entry name" value="Cystine-knot_cytokine"/>
</dbReference>
<dbReference type="EMBL" id="SJOL01006577">
    <property type="protein sequence ID" value="TGZ64925.1"/>
    <property type="molecule type" value="Genomic_DNA"/>
</dbReference>
<evidence type="ECO:0000256" key="6">
    <source>
        <dbReference type="ARBA" id="ARBA00023157"/>
    </source>
</evidence>
<evidence type="ECO:0000256" key="4">
    <source>
        <dbReference type="ARBA" id="ARBA00022729"/>
    </source>
</evidence>
<dbReference type="CDD" id="cd13761">
    <property type="entry name" value="TGF_beta_BMP5_like"/>
    <property type="match status" value="1"/>
</dbReference>
<protein>
    <recommendedName>
        <fullName evidence="11">TGF-beta family profile domain-containing protein</fullName>
    </recommendedName>
</protein>
<comment type="subcellular location">
    <subcellularLocation>
        <location evidence="1">Secreted</location>
    </subcellularLocation>
</comment>
<comment type="similarity">
    <text evidence="2 8">Belongs to the TGF-beta family.</text>
</comment>
<feature type="region of interest" description="Disordered" evidence="9">
    <location>
        <begin position="566"/>
        <end position="590"/>
    </location>
</feature>
<dbReference type="GO" id="GO:0005125">
    <property type="term" value="F:cytokine activity"/>
    <property type="evidence" value="ECO:0007669"/>
    <property type="project" value="TreeGrafter"/>
</dbReference>
<gene>
    <name evidence="12" type="ORF">CRM22_006130</name>
</gene>
<keyword evidence="7" id="KW-0325">Glycoprotein</keyword>
<dbReference type="OrthoDB" id="5987191at2759"/>
<evidence type="ECO:0000256" key="7">
    <source>
        <dbReference type="ARBA" id="ARBA00023180"/>
    </source>
</evidence>
<dbReference type="PROSITE" id="PS00250">
    <property type="entry name" value="TGF_BETA_1"/>
    <property type="match status" value="1"/>
</dbReference>
<evidence type="ECO:0000313" key="13">
    <source>
        <dbReference type="Proteomes" id="UP000308267"/>
    </source>
</evidence>
<dbReference type="STRING" id="147828.A0A4S2LMM3"/>
<dbReference type="Proteomes" id="UP000308267">
    <property type="component" value="Unassembled WGS sequence"/>
</dbReference>
<dbReference type="InterPro" id="IPR001839">
    <property type="entry name" value="TGF-b_C"/>
</dbReference>
<evidence type="ECO:0000256" key="9">
    <source>
        <dbReference type="SAM" id="MobiDB-lite"/>
    </source>
</evidence>
<evidence type="ECO:0000256" key="10">
    <source>
        <dbReference type="SAM" id="Phobius"/>
    </source>
</evidence>
<proteinExistence type="inferred from homology"/>
<dbReference type="AlphaFoldDB" id="A0A4S2LMM3"/>
<dbReference type="InterPro" id="IPR015615">
    <property type="entry name" value="TGF-beta-rel"/>
</dbReference>
<evidence type="ECO:0000313" key="12">
    <source>
        <dbReference type="EMBL" id="TGZ64925.1"/>
    </source>
</evidence>
<dbReference type="SUPFAM" id="SSF57501">
    <property type="entry name" value="Cystine-knot cytokines"/>
    <property type="match status" value="1"/>
</dbReference>
<feature type="compositionally biased region" description="Low complexity" evidence="9">
    <location>
        <begin position="636"/>
        <end position="645"/>
    </location>
</feature>
<keyword evidence="13" id="KW-1185">Reference proteome</keyword>
<keyword evidence="5 8" id="KW-0339">Growth factor</keyword>
<dbReference type="Pfam" id="PF00019">
    <property type="entry name" value="TGF_beta"/>
    <property type="match status" value="1"/>
</dbReference>
<dbReference type="FunFam" id="2.10.90.10:FF:000001">
    <property type="entry name" value="Bone morphogenetic protein 4"/>
    <property type="match status" value="1"/>
</dbReference>
<feature type="compositionally biased region" description="Polar residues" evidence="9">
    <location>
        <begin position="646"/>
        <end position="656"/>
    </location>
</feature>
<sequence>MKSSEKQKLSLTPSILGTFGFQTLKYLLPSALSTAAEYETTGNLTSGAWRLCWCSYSSDASTKPGTGQKSDWNALPPSWSSHCVCHVLLISVTYTCNCLSRIIFTYRQYWTANLNQYTSSHSSSAASLTFPQIHTYSDRDLLDSHTYRPVTGAPSHTRKFHPPPDPNTIKINVARKPLAPRKSLDSSDKSHLAFAIFQSGKKKRLTARLNTNINCTVITLIHLFLLITCVGANHIFHPAKIPHHDQVLTNLYHVPQPDPSIVDIPGLDQILADEDMKISKPSRAELIERTPGYMFDMHDRHKRDWWDFDQFSDGHLKHPLHLKNTHEYDNRKLGTVTAIRHHKHIDTEEHGSKRVRMRRSTNPSSLLESEHNLFFKLADMPGNEQLLAASIRLRYVPAKDWNRTTANTQCRDTAHHEKWPVTVWLHYVSPVKSDTYETKTIGSFEPDTEYCGRTTDESSGKLIHFPTGWFNIPLNEVILAMLREVSSRSNGSNGNRTNDDGRVISMRVRSLLSDLHFPTHTEQVLRLKKPDTMGEKQYLDAQWLHEAPHLFTFHRDPELVEHVRRSRRSVPLSLETPAESSTTTSTTEGLRTKVQDGGTFMKRYKKLQQLLQSKLQNTDRKRRPRRRAYYQRRQSRSSQDQWRSSTNTYQYRQHSPANGYRDQRAYNSKRYTKEEFRGTGMSKTAEQYGYDSSDALSVDMNSPNYLDSLCQRRELIIDFAAVGWAGWVIAPTSYNARYCQGQCPFPLSTHYNTTNHAVLLQLVHLLDAARIPGPCCVPNQLSPQSLLYHTQSGDVVLRVYQDMVVESCACR</sequence>